<evidence type="ECO:0000256" key="1">
    <source>
        <dbReference type="ARBA" id="ARBA00001739"/>
    </source>
</evidence>
<keyword evidence="11" id="KW-1185">Reference proteome</keyword>
<evidence type="ECO:0000256" key="4">
    <source>
        <dbReference type="ARBA" id="ARBA00011365"/>
    </source>
</evidence>
<evidence type="ECO:0000256" key="7">
    <source>
        <dbReference type="ARBA" id="ARBA00023235"/>
    </source>
</evidence>
<evidence type="ECO:0000313" key="10">
    <source>
        <dbReference type="EMBL" id="EIP86005.1"/>
    </source>
</evidence>
<dbReference type="GO" id="GO:0016159">
    <property type="term" value="F:muconolactone delta-isomerase activity"/>
    <property type="evidence" value="ECO:0007669"/>
    <property type="project" value="UniProtKB-EC"/>
</dbReference>
<evidence type="ECO:0000313" key="11">
    <source>
        <dbReference type="Proteomes" id="UP000004682"/>
    </source>
</evidence>
<evidence type="ECO:0000256" key="5">
    <source>
        <dbReference type="ARBA" id="ARBA00012070"/>
    </source>
</evidence>
<dbReference type="Pfam" id="PF02426">
    <property type="entry name" value="MIase"/>
    <property type="match status" value="1"/>
</dbReference>
<evidence type="ECO:0000259" key="9">
    <source>
        <dbReference type="Pfam" id="PF02426"/>
    </source>
</evidence>
<dbReference type="InterPro" id="IPR026029">
    <property type="entry name" value="MLI_dom"/>
</dbReference>
<name>A0ABN0G1I0_9BURK</name>
<dbReference type="PIRSF" id="PIRSF001486">
    <property type="entry name" value="CatC"/>
    <property type="match status" value="1"/>
</dbReference>
<comment type="pathway">
    <text evidence="2">Aromatic compound metabolism; beta-ketoadipate pathway; 5-oxo-4,5-dihydro-2-furylacetate from catechol: step 3/3.</text>
</comment>
<evidence type="ECO:0000256" key="6">
    <source>
        <dbReference type="ARBA" id="ARBA00022797"/>
    </source>
</evidence>
<keyword evidence="6" id="KW-0058">Aromatic hydrocarbons catabolism</keyword>
<dbReference type="Proteomes" id="UP000004682">
    <property type="component" value="Unassembled WGS sequence"/>
</dbReference>
<comment type="catalytic activity">
    <reaction evidence="1">
        <text>(S)-muconolactone = (4,5-dihydro-5-oxofuran-2-yl)-acetate</text>
        <dbReference type="Rhea" id="RHEA:12348"/>
        <dbReference type="ChEBI" id="CHEBI:58425"/>
        <dbReference type="ChEBI" id="CHEBI:58736"/>
        <dbReference type="EC" id="5.3.3.4"/>
    </reaction>
</comment>
<evidence type="ECO:0000256" key="2">
    <source>
        <dbReference type="ARBA" id="ARBA00005193"/>
    </source>
</evidence>
<reference evidence="11" key="1">
    <citation type="journal article" date="2012" name="J. Bacteriol.">
        <title>Revised Genome Sequence of Burkholderia thailandensis MSMB43 with Improved Annotation.</title>
        <authorList>
            <person name="Zhuo Y."/>
            <person name="Liu L."/>
            <person name="Wang Q."/>
            <person name="Liu X."/>
            <person name="Ren B."/>
            <person name="Liu M."/>
            <person name="Ni P."/>
            <person name="Cheng Y.Q."/>
            <person name="Zhang L."/>
        </authorList>
    </citation>
    <scope>NUCLEOTIDE SEQUENCE [LARGE SCALE GENOMIC DNA]</scope>
    <source>
        <strain evidence="11">MSMB43</strain>
    </source>
</reference>
<dbReference type="NCBIfam" id="TIGR03221">
    <property type="entry name" value="muco_delta"/>
    <property type="match status" value="1"/>
</dbReference>
<comment type="subunit">
    <text evidence="4">Homodecamer.</text>
</comment>
<feature type="domain" description="Muconolactone isomerase" evidence="9">
    <location>
        <begin position="11"/>
        <end position="99"/>
    </location>
</feature>
<gene>
    <name evidence="10" type="ORF">A33K_17095</name>
</gene>
<dbReference type="EMBL" id="JH692065">
    <property type="protein sequence ID" value="EIP86005.1"/>
    <property type="molecule type" value="Genomic_DNA"/>
</dbReference>
<keyword evidence="7 10" id="KW-0413">Isomerase</keyword>
<dbReference type="InterPro" id="IPR011008">
    <property type="entry name" value="Dimeric_a/b-barrel"/>
</dbReference>
<dbReference type="InterPro" id="IPR003464">
    <property type="entry name" value="Muconolactone_d_Isoase"/>
</dbReference>
<comment type="similarity">
    <text evidence="3">Belongs to the muconolactone Delta-isomerase family.</text>
</comment>
<dbReference type="SUPFAM" id="SSF54909">
    <property type="entry name" value="Dimeric alpha+beta barrel"/>
    <property type="match status" value="1"/>
</dbReference>
<dbReference type="Gene3D" id="3.30.70.1060">
    <property type="entry name" value="Dimeric alpha+beta barrel"/>
    <property type="match status" value="1"/>
</dbReference>
<proteinExistence type="inferred from homology"/>
<evidence type="ECO:0000256" key="8">
    <source>
        <dbReference type="NCBIfam" id="TIGR03221"/>
    </source>
</evidence>
<evidence type="ECO:0000256" key="3">
    <source>
        <dbReference type="ARBA" id="ARBA00010882"/>
    </source>
</evidence>
<dbReference type="EC" id="5.3.3.4" evidence="5 8"/>
<sequence length="106" mass="12306">MQTGRVHIEAMLFHVEMIVNLPADIDPVKAAALKAEEREIAQRLQREGVWRHLWRIAGRYANVSIFDVESPAHLHDVLSQLPLFPYMRIDVRALCRHPSSIRDDDR</sequence>
<protein>
    <recommendedName>
        <fullName evidence="5 8">Muconolactone Delta-isomerase</fullName>
        <ecNumber evidence="5 8">5.3.3.4</ecNumber>
    </recommendedName>
</protein>
<accession>A0ABN0G1I0</accession>
<organism evidence="10 11">
    <name type="scientific">Burkholderia humptydooensis MSMB43</name>
    <dbReference type="NCBI Taxonomy" id="441157"/>
    <lineage>
        <taxon>Bacteria</taxon>
        <taxon>Pseudomonadati</taxon>
        <taxon>Pseudomonadota</taxon>
        <taxon>Betaproteobacteria</taxon>
        <taxon>Burkholderiales</taxon>
        <taxon>Burkholderiaceae</taxon>
        <taxon>Burkholderia</taxon>
        <taxon>pseudomallei group</taxon>
    </lineage>
</organism>